<evidence type="ECO:0000256" key="4">
    <source>
        <dbReference type="ARBA" id="ARBA00022490"/>
    </source>
</evidence>
<dbReference type="InterPro" id="IPR036047">
    <property type="entry name" value="F-box-like_dom_sf"/>
</dbReference>
<dbReference type="AlphaFoldDB" id="A0AAN7Q2G7"/>
<dbReference type="GO" id="GO:0031146">
    <property type="term" value="P:SCF-dependent proteasomal ubiquitin-dependent protein catabolic process"/>
    <property type="evidence" value="ECO:0007669"/>
    <property type="project" value="TreeGrafter"/>
</dbReference>
<gene>
    <name evidence="11" type="ORF">RN001_007018</name>
</gene>
<evidence type="ECO:0000256" key="6">
    <source>
        <dbReference type="ARBA" id="ARBA00022803"/>
    </source>
</evidence>
<evidence type="ECO:0000256" key="1">
    <source>
        <dbReference type="ARBA" id="ARBA00004496"/>
    </source>
</evidence>
<comment type="caution">
    <text evidence="11">The sequence shown here is derived from an EMBL/GenBank/DDBJ whole genome shotgun (WGS) entry which is preliminary data.</text>
</comment>
<keyword evidence="6 7" id="KW-0802">TPR repeat</keyword>
<protein>
    <recommendedName>
        <fullName evidence="3">F-box only protein 9</fullName>
    </recommendedName>
</protein>
<evidence type="ECO:0000256" key="5">
    <source>
        <dbReference type="ARBA" id="ARBA00022786"/>
    </source>
</evidence>
<name>A0AAN7Q2G7_9COLE</name>
<dbReference type="GO" id="GO:0019005">
    <property type="term" value="C:SCF ubiquitin ligase complex"/>
    <property type="evidence" value="ECO:0007669"/>
    <property type="project" value="TreeGrafter"/>
</dbReference>
<evidence type="ECO:0000313" key="11">
    <source>
        <dbReference type="EMBL" id="KAK4883699.1"/>
    </source>
</evidence>
<dbReference type="PANTHER" id="PTHR12874">
    <property type="entry name" value="F-BOX ONLY PROTEIN 48-RELATED"/>
    <property type="match status" value="1"/>
</dbReference>
<accession>A0AAN7Q2G7</accession>
<dbReference type="GO" id="GO:0005737">
    <property type="term" value="C:cytoplasm"/>
    <property type="evidence" value="ECO:0007669"/>
    <property type="project" value="UniProtKB-SubCell"/>
</dbReference>
<dbReference type="EMBL" id="JARPUR010000002">
    <property type="protein sequence ID" value="KAK4883699.1"/>
    <property type="molecule type" value="Genomic_DNA"/>
</dbReference>
<dbReference type="Proteomes" id="UP001353858">
    <property type="component" value="Unassembled WGS sequence"/>
</dbReference>
<evidence type="ECO:0000256" key="2">
    <source>
        <dbReference type="ARBA" id="ARBA00004906"/>
    </source>
</evidence>
<dbReference type="InterPro" id="IPR001810">
    <property type="entry name" value="F-box_dom"/>
</dbReference>
<dbReference type="PROSITE" id="PS50005">
    <property type="entry name" value="TPR"/>
    <property type="match status" value="1"/>
</dbReference>
<feature type="region of interest" description="Disordered" evidence="8">
    <location>
        <begin position="1"/>
        <end position="40"/>
    </location>
</feature>
<evidence type="ECO:0000313" key="12">
    <source>
        <dbReference type="Proteomes" id="UP001353858"/>
    </source>
</evidence>
<evidence type="ECO:0000259" key="10">
    <source>
        <dbReference type="Pfam" id="PF19270"/>
    </source>
</evidence>
<feature type="domain" description="F-box" evidence="9">
    <location>
        <begin position="182"/>
        <end position="231"/>
    </location>
</feature>
<comment type="pathway">
    <text evidence="2">Protein modification; protein ubiquitination.</text>
</comment>
<keyword evidence="4" id="KW-0963">Cytoplasm</keyword>
<keyword evidence="5" id="KW-0833">Ubl conjugation pathway</keyword>
<dbReference type="InterPro" id="IPR045464">
    <property type="entry name" value="Hrt3/FBXO9_C"/>
</dbReference>
<proteinExistence type="predicted"/>
<evidence type="ECO:0000259" key="9">
    <source>
        <dbReference type="Pfam" id="PF12937"/>
    </source>
</evidence>
<dbReference type="SUPFAM" id="SSF81383">
    <property type="entry name" value="F-box domain"/>
    <property type="match status" value="1"/>
</dbReference>
<evidence type="ECO:0000256" key="7">
    <source>
        <dbReference type="PROSITE-ProRule" id="PRU00339"/>
    </source>
</evidence>
<sequence length="438" mass="51260">MDSVVGKCGKTSGTGGNSSESSDEDQEEPSSSFIQKQNVEDELENFRDKWKKELGLYKSKQENLLKEQLKLEDAESVAKKLFLSGAEMERAGQLYEAIQFYKRAVQLVPDIEFRLDTKTKKPKVSKETMTEIINIRGKSEKDNNDIRDENNDVKDLYGHIQKKISKNRYICAPVNDQKLTHISALPLEIILYILRWVVSSEVDMRSLEVCSLVCRGFYLCCRDSEIWRLACVRTWGLNVDLPRTCISWRQMYIERARLCFNGCYIGKTTYIRSGENSFQDQFYRPWHIVAYYRYLRFFPDGLVLMLTSSDEPSVCVGQLKYRSYKNPTILSGHYRLRDDRVTIIAYRNDSLMNSSIFKSRSKIKDPIHDSRETFHLDMQIQDYKKQRHIRLVWTGYSVYTRHKNGTESTCEFDLKGNKFPPLWFSRVKSYTAESYNPL</sequence>
<feature type="domain" description="F-box protein Hrt3/FBXO9 C-terminal" evidence="10">
    <location>
        <begin position="247"/>
        <end position="352"/>
    </location>
</feature>
<organism evidence="11 12">
    <name type="scientific">Aquatica leii</name>
    <dbReference type="NCBI Taxonomy" id="1421715"/>
    <lineage>
        <taxon>Eukaryota</taxon>
        <taxon>Metazoa</taxon>
        <taxon>Ecdysozoa</taxon>
        <taxon>Arthropoda</taxon>
        <taxon>Hexapoda</taxon>
        <taxon>Insecta</taxon>
        <taxon>Pterygota</taxon>
        <taxon>Neoptera</taxon>
        <taxon>Endopterygota</taxon>
        <taxon>Coleoptera</taxon>
        <taxon>Polyphaga</taxon>
        <taxon>Elateriformia</taxon>
        <taxon>Elateroidea</taxon>
        <taxon>Lampyridae</taxon>
        <taxon>Luciolinae</taxon>
        <taxon>Aquatica</taxon>
    </lineage>
</organism>
<feature type="repeat" description="TPR" evidence="7">
    <location>
        <begin position="78"/>
        <end position="111"/>
    </location>
</feature>
<evidence type="ECO:0000256" key="3">
    <source>
        <dbReference type="ARBA" id="ARBA00019775"/>
    </source>
</evidence>
<dbReference type="PANTHER" id="PTHR12874:SF29">
    <property type="entry name" value="F-BOX ONLY PROTEIN 9"/>
    <property type="match status" value="1"/>
</dbReference>
<dbReference type="InterPro" id="IPR019734">
    <property type="entry name" value="TPR_rpt"/>
</dbReference>
<dbReference type="Gene3D" id="1.20.1280.50">
    <property type="match status" value="1"/>
</dbReference>
<keyword evidence="12" id="KW-1185">Reference proteome</keyword>
<evidence type="ECO:0000256" key="8">
    <source>
        <dbReference type="SAM" id="MobiDB-lite"/>
    </source>
</evidence>
<comment type="subcellular location">
    <subcellularLocation>
        <location evidence="1">Cytoplasm</location>
    </subcellularLocation>
</comment>
<reference evidence="12" key="1">
    <citation type="submission" date="2023-01" db="EMBL/GenBank/DDBJ databases">
        <title>Key to firefly adult light organ development and bioluminescence: homeobox transcription factors regulate luciferase expression and transportation to peroxisome.</title>
        <authorList>
            <person name="Fu X."/>
        </authorList>
    </citation>
    <scope>NUCLEOTIDE SEQUENCE [LARGE SCALE GENOMIC DNA]</scope>
</reference>
<dbReference type="CDD" id="cd22089">
    <property type="entry name" value="F-box_FBXO9"/>
    <property type="match status" value="1"/>
</dbReference>
<dbReference type="FunFam" id="1.20.1280.50:FF:000012">
    <property type="entry name" value="F-box only protein 9"/>
    <property type="match status" value="1"/>
</dbReference>
<dbReference type="Pfam" id="PF19270">
    <property type="entry name" value="FBO_C"/>
    <property type="match status" value="1"/>
</dbReference>
<dbReference type="Pfam" id="PF12937">
    <property type="entry name" value="F-box-like"/>
    <property type="match status" value="1"/>
</dbReference>